<protein>
    <recommendedName>
        <fullName evidence="6">30S ribosomal protein S21, chloroplastic</fullName>
    </recommendedName>
</protein>
<dbReference type="InterPro" id="IPR038380">
    <property type="entry name" value="Ribosomal_bS21_sf"/>
</dbReference>
<dbReference type="GO" id="GO:0005840">
    <property type="term" value="C:ribosome"/>
    <property type="evidence" value="ECO:0007669"/>
    <property type="project" value="UniProtKB-KW"/>
</dbReference>
<dbReference type="GO" id="GO:0003735">
    <property type="term" value="F:structural constituent of ribosome"/>
    <property type="evidence" value="ECO:0007669"/>
    <property type="project" value="InterPro"/>
</dbReference>
<evidence type="ECO:0000256" key="3">
    <source>
        <dbReference type="ARBA" id="ARBA00023274"/>
    </source>
</evidence>
<feature type="compositionally biased region" description="Basic residues" evidence="4">
    <location>
        <begin position="79"/>
        <end position="97"/>
    </location>
</feature>
<evidence type="ECO:0000256" key="1">
    <source>
        <dbReference type="ARBA" id="ARBA00006640"/>
    </source>
</evidence>
<comment type="similarity">
    <text evidence="1">Belongs to the bacterial ribosomal protein bS21 family.</text>
</comment>
<dbReference type="Gene3D" id="1.20.5.1150">
    <property type="entry name" value="Ribosomal protein S8"/>
    <property type="match status" value="1"/>
</dbReference>
<dbReference type="NCBIfam" id="TIGR00030">
    <property type="entry name" value="S21p"/>
    <property type="match status" value="1"/>
</dbReference>
<evidence type="ECO:0000256" key="4">
    <source>
        <dbReference type="SAM" id="MobiDB-lite"/>
    </source>
</evidence>
<dbReference type="InterPro" id="IPR001911">
    <property type="entry name" value="Ribosomal_bS21"/>
</dbReference>
<evidence type="ECO:0000256" key="2">
    <source>
        <dbReference type="ARBA" id="ARBA00022980"/>
    </source>
</evidence>
<dbReference type="PANTHER" id="PTHR21109">
    <property type="entry name" value="MITOCHONDRIAL 28S RIBOSOMAL PROTEIN S21"/>
    <property type="match status" value="1"/>
</dbReference>
<dbReference type="GO" id="GO:1990904">
    <property type="term" value="C:ribonucleoprotein complex"/>
    <property type="evidence" value="ECO:0007669"/>
    <property type="project" value="UniProtKB-KW"/>
</dbReference>
<dbReference type="Pfam" id="PF01165">
    <property type="entry name" value="Ribosomal_S21"/>
    <property type="match status" value="1"/>
</dbReference>
<dbReference type="GO" id="GO:0006412">
    <property type="term" value="P:translation"/>
    <property type="evidence" value="ECO:0007669"/>
    <property type="project" value="InterPro"/>
</dbReference>
<keyword evidence="2" id="KW-0689">Ribosomal protein</keyword>
<feature type="region of interest" description="Disordered" evidence="4">
    <location>
        <begin position="79"/>
        <end position="131"/>
    </location>
</feature>
<feature type="compositionally biased region" description="Acidic residues" evidence="4">
    <location>
        <begin position="114"/>
        <end position="125"/>
    </location>
</feature>
<name>I3T6B8_LOTJA</name>
<accession>I3T6B8</accession>
<feature type="compositionally biased region" description="Basic and acidic residues" evidence="4">
    <location>
        <begin position="100"/>
        <end position="113"/>
    </location>
</feature>
<dbReference type="HAMAP" id="MF_00358">
    <property type="entry name" value="Ribosomal_bS21"/>
    <property type="match status" value="1"/>
</dbReference>
<dbReference type="PANTHER" id="PTHR21109:SF12">
    <property type="entry name" value="RIBOSOMAL PROTEIN S21-RELATED"/>
    <property type="match status" value="1"/>
</dbReference>
<evidence type="ECO:0000313" key="5">
    <source>
        <dbReference type="EMBL" id="AFK48060.1"/>
    </source>
</evidence>
<sequence length="131" mass="15905">MRNLLVEGILNRNRSILVKCIALTYSTTLYFKSTYNVKITVHDDEPEDKLINRFRREVRKAGVIQEYRRRMYFENKRDKIKRKAREASRRNRKRKPWTKFPEDNKDESGKKGEFDDEDDNWDLPDVDIPYC</sequence>
<proteinExistence type="evidence at transcript level"/>
<dbReference type="AlphaFoldDB" id="I3T6B8"/>
<evidence type="ECO:0008006" key="6">
    <source>
        <dbReference type="Google" id="ProtNLM"/>
    </source>
</evidence>
<reference evidence="5" key="1">
    <citation type="submission" date="2012-05" db="EMBL/GenBank/DDBJ databases">
        <authorList>
            <person name="Krishnakumar V."/>
            <person name="Cheung F."/>
            <person name="Xiao Y."/>
            <person name="Chan A."/>
            <person name="Moskal W.A."/>
            <person name="Town C.D."/>
        </authorList>
    </citation>
    <scope>NUCLEOTIDE SEQUENCE</scope>
</reference>
<dbReference type="EMBL" id="BT148266">
    <property type="protein sequence ID" value="AFK48060.1"/>
    <property type="molecule type" value="mRNA"/>
</dbReference>
<organism evidence="5">
    <name type="scientific">Lotus japonicus</name>
    <name type="common">Lotus corniculatus var. japonicus</name>
    <dbReference type="NCBI Taxonomy" id="34305"/>
    <lineage>
        <taxon>Eukaryota</taxon>
        <taxon>Viridiplantae</taxon>
        <taxon>Streptophyta</taxon>
        <taxon>Embryophyta</taxon>
        <taxon>Tracheophyta</taxon>
        <taxon>Spermatophyta</taxon>
        <taxon>Magnoliopsida</taxon>
        <taxon>eudicotyledons</taxon>
        <taxon>Gunneridae</taxon>
        <taxon>Pentapetalae</taxon>
        <taxon>rosids</taxon>
        <taxon>fabids</taxon>
        <taxon>Fabales</taxon>
        <taxon>Fabaceae</taxon>
        <taxon>Papilionoideae</taxon>
        <taxon>50 kb inversion clade</taxon>
        <taxon>NPAAA clade</taxon>
        <taxon>Hologalegina</taxon>
        <taxon>robinioid clade</taxon>
        <taxon>Loteae</taxon>
        <taxon>Lotus</taxon>
    </lineage>
</organism>
<keyword evidence="3" id="KW-0687">Ribonucleoprotein</keyword>